<dbReference type="GO" id="GO:0008033">
    <property type="term" value="P:tRNA processing"/>
    <property type="evidence" value="ECO:0007669"/>
    <property type="project" value="UniProtKB-KW"/>
</dbReference>
<feature type="domain" description="tRNA(Ile)-lysidine/2-thiocytidine synthase N-terminal" evidence="7">
    <location>
        <begin position="1"/>
        <end position="254"/>
    </location>
</feature>
<evidence type="ECO:0000256" key="1">
    <source>
        <dbReference type="ARBA" id="ARBA00013267"/>
    </source>
</evidence>
<dbReference type="Pfam" id="PF01171">
    <property type="entry name" value="ATP_bind_3"/>
    <property type="match status" value="1"/>
</dbReference>
<dbReference type="InterPro" id="IPR011063">
    <property type="entry name" value="TilS/TtcA_N"/>
</dbReference>
<keyword evidence="5" id="KW-0067">ATP-binding</keyword>
<dbReference type="SUPFAM" id="SSF52402">
    <property type="entry name" value="Adenine nucleotide alpha hydrolases-like"/>
    <property type="match status" value="1"/>
</dbReference>
<dbReference type="EC" id="6.3.4.19" evidence="1"/>
<dbReference type="VEuPathDB" id="FungiDB:ATEG_02085"/>
<dbReference type="InterPro" id="IPR012094">
    <property type="entry name" value="tRNA_Ile_lys_synt"/>
</dbReference>
<sequence length="570" mass="63880">MALAHLCKQWEQAQRNTDDDLRVTAFVVDHKAREESSREARMVAQYLQDIGSSLPSLIKNRSEELTAAGVTSQILELSWPPDTPTTAFETHARRLRFQALGKACRDHQIEALLMGHHQDDNVETTLWRLCTGARGGGLAGIPSMTRIPECHGLYGVSESGAHTTLQLKRMRALSFHVSPTNELHVLPDDTTNAIDGDIPATPVLMSTGGILVCRPLLDFPKARLLATCHENNIPYVSDPTNFDPTLTPRNAIRSLISSRKLPRALQAPSILALIRSSQSLLQHSTTASNQLLQTCEALDTNLPAGTIAIRFPSAELSTRATEPLPPHRTHQIQTLTLRRITELISPFPENHFPLRSFEKFTHNVFPAQPADDNSSPTSSPKRHAFTLGGVLFQPLHWPAQTSSSVDDGSTWFLSRQPYMRNRLPLLQCEVSIPKRPSDATSQRSEPEYTPWTLWDNRYWFRFVATPNNAVGPSDTPGVESDSNTPAKISVVIRPFQQSDLQAVRRAVRENQVRAAVWRVLRPVRFGLPFHYWRSPRRTALGLSVGCRWLCRLWDCGCPECERLHWDLRGG</sequence>
<dbReference type="CDD" id="cd01992">
    <property type="entry name" value="TilS_N"/>
    <property type="match status" value="1"/>
</dbReference>
<keyword evidence="4" id="KW-0547">Nucleotide-binding</keyword>
<dbReference type="GeneID" id="4316978"/>
<evidence type="ECO:0000256" key="2">
    <source>
        <dbReference type="ARBA" id="ARBA00022598"/>
    </source>
</evidence>
<protein>
    <recommendedName>
        <fullName evidence="1">tRNA(Ile)-lysidine synthetase</fullName>
        <ecNumber evidence="1">6.3.4.19</ecNumber>
    </recommendedName>
</protein>
<evidence type="ECO:0000313" key="8">
    <source>
        <dbReference type="EMBL" id="EAU37047.1"/>
    </source>
</evidence>
<keyword evidence="3" id="KW-0819">tRNA processing</keyword>
<dbReference type="RefSeq" id="XP_001211263.1">
    <property type="nucleotide sequence ID" value="XM_001211263.1"/>
</dbReference>
<dbReference type="Gene3D" id="3.40.50.620">
    <property type="entry name" value="HUPs"/>
    <property type="match status" value="1"/>
</dbReference>
<evidence type="ECO:0000313" key="9">
    <source>
        <dbReference type="Proteomes" id="UP000007963"/>
    </source>
</evidence>
<name>Q0CW49_ASPTN</name>
<dbReference type="OrthoDB" id="434144at2759"/>
<dbReference type="AlphaFoldDB" id="Q0CW49"/>
<evidence type="ECO:0000256" key="3">
    <source>
        <dbReference type="ARBA" id="ARBA00022694"/>
    </source>
</evidence>
<dbReference type="PANTHER" id="PTHR43033">
    <property type="entry name" value="TRNA(ILE)-LYSIDINE SYNTHASE-RELATED"/>
    <property type="match status" value="1"/>
</dbReference>
<accession>Q0CW49</accession>
<organism evidence="8 9">
    <name type="scientific">Aspergillus terreus (strain NIH 2624 / FGSC A1156)</name>
    <dbReference type="NCBI Taxonomy" id="341663"/>
    <lineage>
        <taxon>Eukaryota</taxon>
        <taxon>Fungi</taxon>
        <taxon>Dikarya</taxon>
        <taxon>Ascomycota</taxon>
        <taxon>Pezizomycotina</taxon>
        <taxon>Eurotiomycetes</taxon>
        <taxon>Eurotiomycetidae</taxon>
        <taxon>Eurotiales</taxon>
        <taxon>Aspergillaceae</taxon>
        <taxon>Aspergillus</taxon>
        <taxon>Aspergillus subgen. Circumdati</taxon>
    </lineage>
</organism>
<dbReference type="EMBL" id="CH476596">
    <property type="protein sequence ID" value="EAU37047.1"/>
    <property type="molecule type" value="Genomic_DNA"/>
</dbReference>
<evidence type="ECO:0000256" key="4">
    <source>
        <dbReference type="ARBA" id="ARBA00022741"/>
    </source>
</evidence>
<dbReference type="InterPro" id="IPR014729">
    <property type="entry name" value="Rossmann-like_a/b/a_fold"/>
</dbReference>
<dbReference type="STRING" id="341663.Q0CW49"/>
<reference evidence="9" key="1">
    <citation type="submission" date="2005-09" db="EMBL/GenBank/DDBJ databases">
        <title>Annotation of the Aspergillus terreus NIH2624 genome.</title>
        <authorList>
            <person name="Birren B.W."/>
            <person name="Lander E.S."/>
            <person name="Galagan J.E."/>
            <person name="Nusbaum C."/>
            <person name="Devon K."/>
            <person name="Henn M."/>
            <person name="Ma L.-J."/>
            <person name="Jaffe D.B."/>
            <person name="Butler J."/>
            <person name="Alvarez P."/>
            <person name="Gnerre S."/>
            <person name="Grabherr M."/>
            <person name="Kleber M."/>
            <person name="Mauceli E.W."/>
            <person name="Brockman W."/>
            <person name="Rounsley S."/>
            <person name="Young S.K."/>
            <person name="LaButti K."/>
            <person name="Pushparaj V."/>
            <person name="DeCaprio D."/>
            <person name="Crawford M."/>
            <person name="Koehrsen M."/>
            <person name="Engels R."/>
            <person name="Montgomery P."/>
            <person name="Pearson M."/>
            <person name="Howarth C."/>
            <person name="Larson L."/>
            <person name="Luoma S."/>
            <person name="White J."/>
            <person name="Alvarado L."/>
            <person name="Kodira C.D."/>
            <person name="Zeng Q."/>
            <person name="Oleary S."/>
            <person name="Yandava C."/>
            <person name="Denning D.W."/>
            <person name="Nierman W.C."/>
            <person name="Milne T."/>
            <person name="Madden K."/>
        </authorList>
    </citation>
    <scope>NUCLEOTIDE SEQUENCE [LARGE SCALE GENOMIC DNA]</scope>
    <source>
        <strain evidence="9">NIH 2624 / FGSC A1156</strain>
    </source>
</reference>
<evidence type="ECO:0000256" key="6">
    <source>
        <dbReference type="ARBA" id="ARBA00048539"/>
    </source>
</evidence>
<dbReference type="eggNOG" id="ENOG502RZPD">
    <property type="taxonomic scope" value="Eukaryota"/>
</dbReference>
<dbReference type="GO" id="GO:0005524">
    <property type="term" value="F:ATP binding"/>
    <property type="evidence" value="ECO:0007669"/>
    <property type="project" value="UniProtKB-KW"/>
</dbReference>
<evidence type="ECO:0000259" key="7">
    <source>
        <dbReference type="Pfam" id="PF01171"/>
    </source>
</evidence>
<evidence type="ECO:0000256" key="5">
    <source>
        <dbReference type="ARBA" id="ARBA00022840"/>
    </source>
</evidence>
<dbReference type="OMA" id="ARIPECH"/>
<dbReference type="GO" id="GO:0032267">
    <property type="term" value="F:tRNA(Ile)-lysidine synthase activity"/>
    <property type="evidence" value="ECO:0007669"/>
    <property type="project" value="UniProtKB-EC"/>
</dbReference>
<proteinExistence type="predicted"/>
<dbReference type="PANTHER" id="PTHR43033:SF1">
    <property type="entry name" value="TRNA(ILE)-LYSIDINE SYNTHASE-RELATED"/>
    <property type="match status" value="1"/>
</dbReference>
<dbReference type="InterPro" id="IPR012795">
    <property type="entry name" value="tRNA_Ile_lys_synt_N"/>
</dbReference>
<comment type="catalytic activity">
    <reaction evidence="6">
        <text>cytidine(34) in tRNA(Ile2) + L-lysine + ATP = lysidine(34) in tRNA(Ile2) + AMP + diphosphate + H(+)</text>
        <dbReference type="Rhea" id="RHEA:43744"/>
        <dbReference type="Rhea" id="RHEA-COMP:10625"/>
        <dbReference type="Rhea" id="RHEA-COMP:10670"/>
        <dbReference type="ChEBI" id="CHEBI:15378"/>
        <dbReference type="ChEBI" id="CHEBI:30616"/>
        <dbReference type="ChEBI" id="CHEBI:32551"/>
        <dbReference type="ChEBI" id="CHEBI:33019"/>
        <dbReference type="ChEBI" id="CHEBI:82748"/>
        <dbReference type="ChEBI" id="CHEBI:83665"/>
        <dbReference type="ChEBI" id="CHEBI:456215"/>
        <dbReference type="EC" id="6.3.4.19"/>
    </reaction>
</comment>
<keyword evidence="2" id="KW-0436">Ligase</keyword>
<dbReference type="Proteomes" id="UP000007963">
    <property type="component" value="Unassembled WGS sequence"/>
</dbReference>
<dbReference type="HOGENOM" id="CLU_015599_1_0_1"/>
<gene>
    <name evidence="8" type="ORF">ATEG_02085</name>
</gene>